<accession>A0AAD5BZ63</accession>
<evidence type="ECO:0000313" key="3">
    <source>
        <dbReference type="Proteomes" id="UP001206925"/>
    </source>
</evidence>
<name>A0AAD5BZ63_AMBAR</name>
<protein>
    <submittedName>
        <fullName evidence="2">Uncharacterized protein</fullName>
    </submittedName>
</protein>
<keyword evidence="1" id="KW-0472">Membrane</keyword>
<keyword evidence="3" id="KW-1185">Reference proteome</keyword>
<feature type="non-terminal residue" evidence="2">
    <location>
        <position position="1"/>
    </location>
</feature>
<dbReference type="EMBL" id="JAMZMK010010214">
    <property type="protein sequence ID" value="KAI7732453.1"/>
    <property type="molecule type" value="Genomic_DNA"/>
</dbReference>
<keyword evidence="1" id="KW-1133">Transmembrane helix</keyword>
<evidence type="ECO:0000313" key="2">
    <source>
        <dbReference type="EMBL" id="KAI7732453.1"/>
    </source>
</evidence>
<gene>
    <name evidence="2" type="ORF">M8C21_001983</name>
</gene>
<sequence length="158" mass="18309">TSPVSNENNVNFKYGPLKFSEHKAFSLFISSFICFYVYRFSMKMYMERSGYKSIGIKLNCLLLLLVLARLQQPRLVTIIIARLSIYIKYGKMGMYSIGSKLLFLKKEFCEMVFMLTSGQPHTGRKSNANIKMFHKTTTLIRKRRSGVLEQKETSFRSG</sequence>
<feature type="transmembrane region" description="Helical" evidence="1">
    <location>
        <begin position="24"/>
        <end position="42"/>
    </location>
</feature>
<evidence type="ECO:0000256" key="1">
    <source>
        <dbReference type="SAM" id="Phobius"/>
    </source>
</evidence>
<dbReference type="AlphaFoldDB" id="A0AAD5BZ63"/>
<organism evidence="2 3">
    <name type="scientific">Ambrosia artemisiifolia</name>
    <name type="common">Common ragweed</name>
    <dbReference type="NCBI Taxonomy" id="4212"/>
    <lineage>
        <taxon>Eukaryota</taxon>
        <taxon>Viridiplantae</taxon>
        <taxon>Streptophyta</taxon>
        <taxon>Embryophyta</taxon>
        <taxon>Tracheophyta</taxon>
        <taxon>Spermatophyta</taxon>
        <taxon>Magnoliopsida</taxon>
        <taxon>eudicotyledons</taxon>
        <taxon>Gunneridae</taxon>
        <taxon>Pentapetalae</taxon>
        <taxon>asterids</taxon>
        <taxon>campanulids</taxon>
        <taxon>Asterales</taxon>
        <taxon>Asteraceae</taxon>
        <taxon>Asteroideae</taxon>
        <taxon>Heliantheae alliance</taxon>
        <taxon>Heliantheae</taxon>
        <taxon>Ambrosia</taxon>
    </lineage>
</organism>
<proteinExistence type="predicted"/>
<reference evidence="2" key="1">
    <citation type="submission" date="2022-06" db="EMBL/GenBank/DDBJ databases">
        <title>Uncovering the hologenomic basis of an extraordinary plant invasion.</title>
        <authorList>
            <person name="Bieker V.C."/>
            <person name="Martin M.D."/>
            <person name="Gilbert T."/>
            <person name="Hodgins K."/>
            <person name="Battlay P."/>
            <person name="Petersen B."/>
            <person name="Wilson J."/>
        </authorList>
    </citation>
    <scope>NUCLEOTIDE SEQUENCE</scope>
    <source>
        <strain evidence="2">AA19_3_7</strain>
        <tissue evidence="2">Leaf</tissue>
    </source>
</reference>
<dbReference type="Proteomes" id="UP001206925">
    <property type="component" value="Unassembled WGS sequence"/>
</dbReference>
<keyword evidence="1" id="KW-0812">Transmembrane</keyword>
<comment type="caution">
    <text evidence="2">The sequence shown here is derived from an EMBL/GenBank/DDBJ whole genome shotgun (WGS) entry which is preliminary data.</text>
</comment>